<dbReference type="Gene3D" id="1.25.40.10">
    <property type="entry name" value="Tetratricopeptide repeat domain"/>
    <property type="match status" value="2"/>
</dbReference>
<reference evidence="3 4" key="1">
    <citation type="journal article" date="2014" name="Nat. Commun.">
        <title>Klebsormidium flaccidum genome reveals primary factors for plant terrestrial adaptation.</title>
        <authorList>
            <person name="Hori K."/>
            <person name="Maruyama F."/>
            <person name="Fujisawa T."/>
            <person name="Togashi T."/>
            <person name="Yamamoto N."/>
            <person name="Seo M."/>
            <person name="Sato S."/>
            <person name="Yamada T."/>
            <person name="Mori H."/>
            <person name="Tajima N."/>
            <person name="Moriyama T."/>
            <person name="Ikeuchi M."/>
            <person name="Watanabe M."/>
            <person name="Wada H."/>
            <person name="Kobayashi K."/>
            <person name="Saito M."/>
            <person name="Masuda T."/>
            <person name="Sasaki-Sekimoto Y."/>
            <person name="Mashiguchi K."/>
            <person name="Awai K."/>
            <person name="Shimojima M."/>
            <person name="Masuda S."/>
            <person name="Iwai M."/>
            <person name="Nobusawa T."/>
            <person name="Narise T."/>
            <person name="Kondo S."/>
            <person name="Saito H."/>
            <person name="Sato R."/>
            <person name="Murakawa M."/>
            <person name="Ihara Y."/>
            <person name="Oshima-Yamada Y."/>
            <person name="Ohtaka K."/>
            <person name="Satoh M."/>
            <person name="Sonobe K."/>
            <person name="Ishii M."/>
            <person name="Ohtani R."/>
            <person name="Kanamori-Sato M."/>
            <person name="Honoki R."/>
            <person name="Miyazaki D."/>
            <person name="Mochizuki H."/>
            <person name="Umetsu J."/>
            <person name="Higashi K."/>
            <person name="Shibata D."/>
            <person name="Kamiya Y."/>
            <person name="Sato N."/>
            <person name="Nakamura Y."/>
            <person name="Tabata S."/>
            <person name="Ida S."/>
            <person name="Kurokawa K."/>
            <person name="Ohta H."/>
        </authorList>
    </citation>
    <scope>NUCLEOTIDE SEQUENCE [LARGE SCALE GENOMIC DNA]</scope>
    <source>
        <strain evidence="3 4">NIES-2285</strain>
    </source>
</reference>
<keyword evidence="4" id="KW-1185">Reference proteome</keyword>
<dbReference type="SMART" id="SM00671">
    <property type="entry name" value="SEL1"/>
    <property type="match status" value="5"/>
</dbReference>
<dbReference type="AlphaFoldDB" id="A0A1Y1ITC5"/>
<accession>A0A1Y1ITC5</accession>
<feature type="region of interest" description="Disordered" evidence="2">
    <location>
        <begin position="724"/>
        <end position="781"/>
    </location>
</feature>
<evidence type="ECO:0000313" key="3">
    <source>
        <dbReference type="EMBL" id="GAQ93332.1"/>
    </source>
</evidence>
<dbReference type="STRING" id="105231.A0A1Y1ITC5"/>
<gene>
    <name evidence="3" type="ORF">KFL_014460020</name>
</gene>
<dbReference type="InterPro" id="IPR006597">
    <property type="entry name" value="Sel1-like"/>
</dbReference>
<evidence type="ECO:0000256" key="2">
    <source>
        <dbReference type="SAM" id="MobiDB-lite"/>
    </source>
</evidence>
<dbReference type="PANTHER" id="PTHR11102">
    <property type="entry name" value="SEL-1-LIKE PROTEIN"/>
    <property type="match status" value="1"/>
</dbReference>
<organism evidence="3 4">
    <name type="scientific">Klebsormidium nitens</name>
    <name type="common">Green alga</name>
    <name type="synonym">Ulothrix nitens</name>
    <dbReference type="NCBI Taxonomy" id="105231"/>
    <lineage>
        <taxon>Eukaryota</taxon>
        <taxon>Viridiplantae</taxon>
        <taxon>Streptophyta</taxon>
        <taxon>Klebsormidiophyceae</taxon>
        <taxon>Klebsormidiales</taxon>
        <taxon>Klebsormidiaceae</taxon>
        <taxon>Klebsormidium</taxon>
    </lineage>
</organism>
<feature type="region of interest" description="Disordered" evidence="2">
    <location>
        <begin position="391"/>
        <end position="418"/>
    </location>
</feature>
<evidence type="ECO:0000256" key="1">
    <source>
        <dbReference type="ARBA" id="ARBA00038101"/>
    </source>
</evidence>
<proteinExistence type="inferred from homology"/>
<dbReference type="SUPFAM" id="SSF81901">
    <property type="entry name" value="HCP-like"/>
    <property type="match status" value="2"/>
</dbReference>
<comment type="similarity">
    <text evidence="1">Belongs to the sel-1 family.</text>
</comment>
<name>A0A1Y1ITC5_KLENI</name>
<dbReference type="Proteomes" id="UP000054558">
    <property type="component" value="Unassembled WGS sequence"/>
</dbReference>
<evidence type="ECO:0000313" key="4">
    <source>
        <dbReference type="Proteomes" id="UP000054558"/>
    </source>
</evidence>
<feature type="region of interest" description="Disordered" evidence="2">
    <location>
        <begin position="1"/>
        <end position="118"/>
    </location>
</feature>
<dbReference type="OrthoDB" id="272077at2759"/>
<feature type="compositionally biased region" description="Low complexity" evidence="2">
    <location>
        <begin position="34"/>
        <end position="45"/>
    </location>
</feature>
<dbReference type="EMBL" id="DF238395">
    <property type="protein sequence ID" value="GAQ93332.1"/>
    <property type="molecule type" value="Genomic_DNA"/>
</dbReference>
<feature type="compositionally biased region" description="Basic and acidic residues" evidence="2">
    <location>
        <begin position="751"/>
        <end position="766"/>
    </location>
</feature>
<feature type="compositionally biased region" description="Basic and acidic residues" evidence="2">
    <location>
        <begin position="865"/>
        <end position="874"/>
    </location>
</feature>
<dbReference type="InterPro" id="IPR050767">
    <property type="entry name" value="Sel1_AlgK"/>
</dbReference>
<dbReference type="InterPro" id="IPR011990">
    <property type="entry name" value="TPR-like_helical_dom_sf"/>
</dbReference>
<dbReference type="Pfam" id="PF08238">
    <property type="entry name" value="Sel1"/>
    <property type="match status" value="7"/>
</dbReference>
<feature type="compositionally biased region" description="Basic and acidic residues" evidence="2">
    <location>
        <begin position="20"/>
        <end position="33"/>
    </location>
</feature>
<feature type="region of interest" description="Disordered" evidence="2">
    <location>
        <begin position="865"/>
        <end position="889"/>
    </location>
</feature>
<dbReference type="PANTHER" id="PTHR11102:SF160">
    <property type="entry name" value="ERAD-ASSOCIATED E3 UBIQUITIN-PROTEIN LIGASE COMPONENT HRD3"/>
    <property type="match status" value="1"/>
</dbReference>
<protein>
    <submittedName>
        <fullName evidence="3">Uncharacterized protein</fullName>
    </submittedName>
</protein>
<sequence length="920" mass="100705">MYGGMRCMRSASKPAGVGRGADRAGEPGPERVRGAAGPAVVARAADGAHKPGPEQVRSAAEPAGVGRAADGAHEPRPGRVRSAVEPAGVGWAARGADEPGSERVWGAPGSESTLVGRSKRRRRGQCNLGYCYEKGRGVEKDEAHAAELYTKAADQGHARGECNLGVCYENGTGAADEGDARGQCYLGLCYWFGKGVEKDEARAAELFAKAAEQGNATAQRYLGMCYQTGTGVERDEARAAELYAKAAEQGNAWAQYKLGECYADGRGVEKDGAIAVKWMRTAAEQGDPGIKANLAEYLMEGLGGAPNWVEALRLFESSLSFNAPSKLTSAWMLWVGQNGVKQDRLKARTMCEEVSTTEDLEDQLRGWKPVGWTWPAALKWFQSEAWRADDLSGEAVESGGGEGGLRQEETETEENPPTLDLRPLERALWPKHLDMPRLRESHTKTPLRWSPPRKIHISDYVREMKGNITCAACSGGLIAKRGALKVHHYAHQVACTAYATSTEPMTSWHAAWQEICLPQHVEVPVEATIAGRAVRCIADIRCSNGTVVEVQHSAISSTEMLKRETVHDDMIWVVDCRTPRSCKSEECRDEACDGRHIPVVERVAGDLTNRPPAPATSEFAIFSIEVRGLSFPFASNRTVVFDTAQGLFSLRRRLGRRAFLGAKVDSRRFFETYLSAISASSTDELVARYAATCVASDPTGVEKTQFKRWGFVWQPGKCSWRPVSTPVERAPEPPPEEECFRAALSPSEPSRNLDDAERGPRLHTEPKSPITFTKEDNPSSVNPLPAGASEDTYWSWAATEAKKGTTWTSIFFGHHESAPPCPISAPWESETMKKISKEVLGAQAINQTAPRTAQPQVDRAEWWKGARPEDMESAKRKRTGNKGALPSKRSAIATIQDKVAFLNQEKPYIQRARDLRRAKK</sequence>